<dbReference type="Pfam" id="PF04542">
    <property type="entry name" value="Sigma70_r2"/>
    <property type="match status" value="1"/>
</dbReference>
<feature type="domain" description="RNA polymerase sigma-70 region 2" evidence="2">
    <location>
        <begin position="17"/>
        <end position="85"/>
    </location>
</feature>
<dbReference type="InterPro" id="IPR007627">
    <property type="entry name" value="RNA_pol_sigma70_r2"/>
</dbReference>
<feature type="coiled-coil region" evidence="1">
    <location>
        <begin position="150"/>
        <end position="177"/>
    </location>
</feature>
<evidence type="ECO:0000313" key="4">
    <source>
        <dbReference type="Proteomes" id="UP000774130"/>
    </source>
</evidence>
<keyword evidence="4" id="KW-1185">Reference proteome</keyword>
<evidence type="ECO:0000313" key="3">
    <source>
        <dbReference type="EMBL" id="MBV7391440.1"/>
    </source>
</evidence>
<comment type="caution">
    <text evidence="3">The sequence shown here is derived from an EMBL/GenBank/DDBJ whole genome shotgun (WGS) entry which is preliminary data.</text>
</comment>
<reference evidence="3 4" key="1">
    <citation type="submission" date="2021-06" db="EMBL/GenBank/DDBJ databases">
        <title>Enterococcus alishanensis sp. nov., a novel lactic acid bacterium isolated from fresh coffee beans.</title>
        <authorList>
            <person name="Chen Y.-S."/>
        </authorList>
    </citation>
    <scope>NUCLEOTIDE SEQUENCE [LARGE SCALE GENOMIC DNA]</scope>
    <source>
        <strain evidence="3 4">ALS3</strain>
    </source>
</reference>
<dbReference type="Proteomes" id="UP000774130">
    <property type="component" value="Unassembled WGS sequence"/>
</dbReference>
<sequence length="181" mass="21717">MKSEKDAIKESDCFEELFDKYSPVIFRMRTRYYIRDFESDDWLQEGRLALLKAIKTYKKDQGTTFGLYYKTVLENHICSLLRKQEAKKRKALHQSISIENSGLELFTDYLFYNEYIEEQVSICDQFDHNRIQLSDLERQTLHYYIQGYNLDEISSMVDQEERKVSNALNRVKNKIKTEITF</sequence>
<dbReference type="EMBL" id="JAHUZB010000004">
    <property type="protein sequence ID" value="MBV7391440.1"/>
    <property type="molecule type" value="Genomic_DNA"/>
</dbReference>
<dbReference type="NCBIfam" id="TIGR02937">
    <property type="entry name" value="sigma70-ECF"/>
    <property type="match status" value="1"/>
</dbReference>
<dbReference type="RefSeq" id="WP_218326623.1">
    <property type="nucleotide sequence ID" value="NZ_JAHUZB010000004.1"/>
</dbReference>
<protein>
    <submittedName>
        <fullName evidence="3">Sigma-70 family RNA polymerase sigma factor</fullName>
    </submittedName>
</protein>
<organism evidence="3 4">
    <name type="scientific">Enterococcus alishanensis</name>
    <dbReference type="NCBI Taxonomy" id="1303817"/>
    <lineage>
        <taxon>Bacteria</taxon>
        <taxon>Bacillati</taxon>
        <taxon>Bacillota</taxon>
        <taxon>Bacilli</taxon>
        <taxon>Lactobacillales</taxon>
        <taxon>Enterococcaceae</taxon>
        <taxon>Enterococcus</taxon>
    </lineage>
</organism>
<evidence type="ECO:0000259" key="2">
    <source>
        <dbReference type="Pfam" id="PF04542"/>
    </source>
</evidence>
<proteinExistence type="predicted"/>
<name>A0ABS6TF13_9ENTE</name>
<accession>A0ABS6TF13</accession>
<keyword evidence="1" id="KW-0175">Coiled coil</keyword>
<gene>
    <name evidence="3" type="ORF">KUA55_12175</name>
</gene>
<dbReference type="InterPro" id="IPR014284">
    <property type="entry name" value="RNA_pol_sigma-70_dom"/>
</dbReference>
<evidence type="ECO:0000256" key="1">
    <source>
        <dbReference type="SAM" id="Coils"/>
    </source>
</evidence>